<protein>
    <submittedName>
        <fullName evidence="1">Uncharacterized protein</fullName>
    </submittedName>
</protein>
<reference evidence="1" key="1">
    <citation type="journal article" date="2022" name="bioRxiv">
        <title>Sequencing and chromosome-scale assembly of the giantPleurodeles waltlgenome.</title>
        <authorList>
            <person name="Brown T."/>
            <person name="Elewa A."/>
            <person name="Iarovenko S."/>
            <person name="Subramanian E."/>
            <person name="Araus A.J."/>
            <person name="Petzold A."/>
            <person name="Susuki M."/>
            <person name="Suzuki K.-i.T."/>
            <person name="Hayashi T."/>
            <person name="Toyoda A."/>
            <person name="Oliveira C."/>
            <person name="Osipova E."/>
            <person name="Leigh N.D."/>
            <person name="Simon A."/>
            <person name="Yun M.H."/>
        </authorList>
    </citation>
    <scope>NUCLEOTIDE SEQUENCE</scope>
    <source>
        <strain evidence="1">20211129_DDA</strain>
        <tissue evidence="1">Liver</tissue>
    </source>
</reference>
<dbReference type="AlphaFoldDB" id="A0AAV7P2J0"/>
<dbReference type="EMBL" id="JANPWB010000011">
    <property type="protein sequence ID" value="KAJ1122505.1"/>
    <property type="molecule type" value="Genomic_DNA"/>
</dbReference>
<comment type="caution">
    <text evidence="1">The sequence shown here is derived from an EMBL/GenBank/DDBJ whole genome shotgun (WGS) entry which is preliminary data.</text>
</comment>
<sequence length="92" mass="10212">MLGHLAPMKRLVVEFPRLLLSSKKASELYKVGLWNVWQKPPRSRTSLRGRALQTGSDLCMNRGGSGGSGRRPAVAQADLCLNRKKRLSPELL</sequence>
<proteinExistence type="predicted"/>
<gene>
    <name evidence="1" type="ORF">NDU88_000991</name>
</gene>
<keyword evidence="2" id="KW-1185">Reference proteome</keyword>
<dbReference type="Proteomes" id="UP001066276">
    <property type="component" value="Chromosome 7"/>
</dbReference>
<name>A0AAV7P2J0_PLEWA</name>
<evidence type="ECO:0000313" key="1">
    <source>
        <dbReference type="EMBL" id="KAJ1122505.1"/>
    </source>
</evidence>
<accession>A0AAV7P2J0</accession>
<evidence type="ECO:0000313" key="2">
    <source>
        <dbReference type="Proteomes" id="UP001066276"/>
    </source>
</evidence>
<organism evidence="1 2">
    <name type="scientific">Pleurodeles waltl</name>
    <name type="common">Iberian ribbed newt</name>
    <dbReference type="NCBI Taxonomy" id="8319"/>
    <lineage>
        <taxon>Eukaryota</taxon>
        <taxon>Metazoa</taxon>
        <taxon>Chordata</taxon>
        <taxon>Craniata</taxon>
        <taxon>Vertebrata</taxon>
        <taxon>Euteleostomi</taxon>
        <taxon>Amphibia</taxon>
        <taxon>Batrachia</taxon>
        <taxon>Caudata</taxon>
        <taxon>Salamandroidea</taxon>
        <taxon>Salamandridae</taxon>
        <taxon>Pleurodelinae</taxon>
        <taxon>Pleurodeles</taxon>
    </lineage>
</organism>